<dbReference type="Gene3D" id="3.30.900.10">
    <property type="entry name" value="HORMA domain"/>
    <property type="match status" value="1"/>
</dbReference>
<feature type="region of interest" description="Disordered" evidence="2">
    <location>
        <begin position="364"/>
        <end position="403"/>
    </location>
</feature>
<dbReference type="GO" id="GO:0034727">
    <property type="term" value="P:piecemeal microautophagy of the nucleus"/>
    <property type="evidence" value="ECO:0007669"/>
    <property type="project" value="TreeGrafter"/>
</dbReference>
<dbReference type="PANTHER" id="PTHR13430">
    <property type="match status" value="1"/>
</dbReference>
<feature type="compositionally biased region" description="Low complexity" evidence="2">
    <location>
        <begin position="376"/>
        <end position="398"/>
    </location>
</feature>
<protein>
    <recommendedName>
        <fullName evidence="3">Autophagy-related protein 13 N-terminal domain-containing protein</fullName>
    </recommendedName>
</protein>
<organism evidence="4 5">
    <name type="scientific">Tieghemostelium lacteum</name>
    <name type="common">Slime mold</name>
    <name type="synonym">Dictyostelium lacteum</name>
    <dbReference type="NCBI Taxonomy" id="361077"/>
    <lineage>
        <taxon>Eukaryota</taxon>
        <taxon>Amoebozoa</taxon>
        <taxon>Evosea</taxon>
        <taxon>Eumycetozoa</taxon>
        <taxon>Dictyostelia</taxon>
        <taxon>Dictyosteliales</taxon>
        <taxon>Raperosteliaceae</taxon>
        <taxon>Tieghemostelium</taxon>
    </lineage>
</organism>
<feature type="region of interest" description="Disordered" evidence="2">
    <location>
        <begin position="290"/>
        <end position="345"/>
    </location>
</feature>
<feature type="compositionally biased region" description="Low complexity" evidence="2">
    <location>
        <begin position="331"/>
        <end position="345"/>
    </location>
</feature>
<dbReference type="GO" id="GO:0000423">
    <property type="term" value="P:mitophagy"/>
    <property type="evidence" value="ECO:0007669"/>
    <property type="project" value="TreeGrafter"/>
</dbReference>
<sequence length="692" mass="76754">MEVVKRTEDLIRKSISKLVHCIVSSRIDFSASAKLINKSFHLELEESEIMIKTLESIFNRYGFKSSFLLEIHFDENNGLNLNTLVESWKIIFEPYSNFDTNIELPKFYRNTIILVRTLYSILRNIPCFTIYRNFTKIKSSTSSLKYQIKPLEPQHFNSSLFPPNIKTKSFQFSPVPTSYGNIKLDLQYRENLNREIEISSQLGLESQFIIKDYNNNNFKPPVVSSNSGGYTQANYNYTSTQPIPVRMNSYQDLHSMMSGGQTGTTPHSSSNPISGSGSLGIDAYLNFNEPPLSSGGSGGMHRNNSNQNFNIYSTGNGTQTKSNPITIQNQYNSSGTGTSGGSYSNNSVSPTYANTGGNYSISPPFSGKLPINQVQPPFFNNNNGPSGNSPPFSSNPSSATGTLPIRQVNFQPQSTQSTSPSSQIQQQQIPYTHNIIQSNRNRSISAPINIVQQQQQQQQQQQYSSSGNQNKSGTKSPPFHVSISPFKEPSSLDYYNSRKSGSPTTTTLSTSFSSSIQNQGSGGLIIGTGTGSTSTSSLKNSSISQIHGPLLISNFSIRDPNKIALLQSESSILEMDNEEPAFASSLTTSKTTSEDVSEFVKLCQLAPPLKLFDRESYSQYTQQQQIFYQQSQLSSDITELSNITFVNKQSPSTQQPQSQPQQPISQQQTTPVPILQPYKVTYQQSPINQWNN</sequence>
<dbReference type="InterPro" id="IPR036570">
    <property type="entry name" value="HORMA_dom_sf"/>
</dbReference>
<dbReference type="PANTHER" id="PTHR13430:SF4">
    <property type="entry name" value="AUTOPHAGY-RELATED PROTEIN 13"/>
    <property type="match status" value="1"/>
</dbReference>
<evidence type="ECO:0000313" key="5">
    <source>
        <dbReference type="Proteomes" id="UP000076078"/>
    </source>
</evidence>
<dbReference type="STRING" id="361077.A0A152A7Q4"/>
<dbReference type="Proteomes" id="UP000076078">
    <property type="component" value="Unassembled WGS sequence"/>
</dbReference>
<evidence type="ECO:0000259" key="3">
    <source>
        <dbReference type="Pfam" id="PF10033"/>
    </source>
</evidence>
<feature type="compositionally biased region" description="Polar residues" evidence="2">
    <location>
        <begin position="463"/>
        <end position="475"/>
    </location>
</feature>
<feature type="region of interest" description="Disordered" evidence="2">
    <location>
        <begin position="648"/>
        <end position="670"/>
    </location>
</feature>
<dbReference type="EMBL" id="LODT01000004">
    <property type="protein sequence ID" value="KYR02246.1"/>
    <property type="molecule type" value="Genomic_DNA"/>
</dbReference>
<name>A0A152A7Q4_TIELA</name>
<evidence type="ECO:0000256" key="2">
    <source>
        <dbReference type="SAM" id="MobiDB-lite"/>
    </source>
</evidence>
<feature type="compositionally biased region" description="Low complexity" evidence="2">
    <location>
        <begin position="649"/>
        <end position="670"/>
    </location>
</feature>
<keyword evidence="5" id="KW-1185">Reference proteome</keyword>
<dbReference type="FunCoup" id="A0A152A7Q4">
    <property type="interactions" value="561"/>
</dbReference>
<feature type="compositionally biased region" description="Low complexity" evidence="2">
    <location>
        <begin position="452"/>
        <end position="462"/>
    </location>
</feature>
<keyword evidence="1" id="KW-0072">Autophagy</keyword>
<dbReference type="OMA" id="NTIVESW"/>
<dbReference type="GO" id="GO:1990316">
    <property type="term" value="C:Atg1/ULK1 kinase complex"/>
    <property type="evidence" value="ECO:0007669"/>
    <property type="project" value="InterPro"/>
</dbReference>
<comment type="caution">
    <text evidence="4">The sequence shown here is derived from an EMBL/GenBank/DDBJ whole genome shotgun (WGS) entry which is preliminary data.</text>
</comment>
<dbReference type="AlphaFoldDB" id="A0A152A7Q4"/>
<proteinExistence type="predicted"/>
<dbReference type="Pfam" id="PF10033">
    <property type="entry name" value="ATG13"/>
    <property type="match status" value="1"/>
</dbReference>
<feature type="region of interest" description="Disordered" evidence="2">
    <location>
        <begin position="450"/>
        <end position="514"/>
    </location>
</feature>
<dbReference type="GO" id="GO:0000407">
    <property type="term" value="C:phagophore assembly site"/>
    <property type="evidence" value="ECO:0007669"/>
    <property type="project" value="TreeGrafter"/>
</dbReference>
<accession>A0A152A7Q4</accession>
<feature type="compositionally biased region" description="Polar residues" evidence="2">
    <location>
        <begin position="302"/>
        <end position="330"/>
    </location>
</feature>
<evidence type="ECO:0000256" key="1">
    <source>
        <dbReference type="ARBA" id="ARBA00023006"/>
    </source>
</evidence>
<reference evidence="4 5" key="1">
    <citation type="submission" date="2015-12" db="EMBL/GenBank/DDBJ databases">
        <title>Dictyostelia acquired genes for synthesis and detection of signals that induce cell-type specialization by lateral gene transfer from prokaryotes.</title>
        <authorList>
            <person name="Gloeckner G."/>
            <person name="Schaap P."/>
        </authorList>
    </citation>
    <scope>NUCLEOTIDE SEQUENCE [LARGE SCALE GENOMIC DNA]</scope>
    <source>
        <strain evidence="4 5">TK</strain>
    </source>
</reference>
<feature type="compositionally biased region" description="Low complexity" evidence="2">
    <location>
        <begin position="500"/>
        <end position="514"/>
    </location>
</feature>
<dbReference type="InterPro" id="IPR040182">
    <property type="entry name" value="ATG13"/>
</dbReference>
<dbReference type="GO" id="GO:0034497">
    <property type="term" value="P:protein localization to phagophore assembly site"/>
    <property type="evidence" value="ECO:0007669"/>
    <property type="project" value="TreeGrafter"/>
</dbReference>
<feature type="domain" description="Autophagy-related protein 13 N-terminal" evidence="3">
    <location>
        <begin position="80"/>
        <end position="192"/>
    </location>
</feature>
<dbReference type="OrthoDB" id="70161at2759"/>
<dbReference type="GO" id="GO:0005829">
    <property type="term" value="C:cytosol"/>
    <property type="evidence" value="ECO:0007669"/>
    <property type="project" value="TreeGrafter"/>
</dbReference>
<dbReference type="InterPro" id="IPR018731">
    <property type="entry name" value="Atg13_N"/>
</dbReference>
<dbReference type="InParanoid" id="A0A152A7Q4"/>
<gene>
    <name evidence="4" type="ORF">DLAC_01073</name>
</gene>
<evidence type="ECO:0000313" key="4">
    <source>
        <dbReference type="EMBL" id="KYR02246.1"/>
    </source>
</evidence>